<dbReference type="Proteomes" id="UP000051835">
    <property type="component" value="Unassembled WGS sequence"/>
</dbReference>
<dbReference type="InterPro" id="IPR029058">
    <property type="entry name" value="AB_hydrolase_fold"/>
</dbReference>
<dbReference type="PANTHER" id="PTHR47751:SF1">
    <property type="entry name" value="SUPERFAMILY HYDROLASE, PUTATIVE (AFU_ORTHOLOGUE AFUA_2G16580)-RELATED"/>
    <property type="match status" value="1"/>
</dbReference>
<evidence type="ECO:0000259" key="1">
    <source>
        <dbReference type="Pfam" id="PF01738"/>
    </source>
</evidence>
<comment type="caution">
    <text evidence="2">The sequence shown here is derived from an EMBL/GenBank/DDBJ whole genome shotgun (WGS) entry which is preliminary data.</text>
</comment>
<dbReference type="GO" id="GO:0016787">
    <property type="term" value="F:hydrolase activity"/>
    <property type="evidence" value="ECO:0007669"/>
    <property type="project" value="UniProtKB-KW"/>
</dbReference>
<protein>
    <submittedName>
        <fullName evidence="2">Alpha beta superfamily hydrolase</fullName>
    </submittedName>
</protein>
<evidence type="ECO:0000313" key="2">
    <source>
        <dbReference type="EMBL" id="KRL48120.1"/>
    </source>
</evidence>
<reference evidence="2 3" key="1">
    <citation type="journal article" date="2015" name="Genome Announc.">
        <title>Expanding the biotechnology potential of lactobacilli through comparative genomics of 213 strains and associated genera.</title>
        <authorList>
            <person name="Sun Z."/>
            <person name="Harris H.M."/>
            <person name="McCann A."/>
            <person name="Guo C."/>
            <person name="Argimon S."/>
            <person name="Zhang W."/>
            <person name="Yang X."/>
            <person name="Jeffery I.B."/>
            <person name="Cooney J.C."/>
            <person name="Kagawa T.F."/>
            <person name="Liu W."/>
            <person name="Song Y."/>
            <person name="Salvetti E."/>
            <person name="Wrobel A."/>
            <person name="Rasinkangas P."/>
            <person name="Parkhill J."/>
            <person name="Rea M.C."/>
            <person name="O'Sullivan O."/>
            <person name="Ritari J."/>
            <person name="Douillard F.P."/>
            <person name="Paul Ross R."/>
            <person name="Yang R."/>
            <person name="Briner A.E."/>
            <person name="Felis G.E."/>
            <person name="de Vos W.M."/>
            <person name="Barrangou R."/>
            <person name="Klaenhammer T.R."/>
            <person name="Caufield P.W."/>
            <person name="Cui Y."/>
            <person name="Zhang H."/>
            <person name="O'Toole P.W."/>
        </authorList>
    </citation>
    <scope>NUCLEOTIDE SEQUENCE [LARGE SCALE GENOMIC DNA]</scope>
    <source>
        <strain evidence="2 3">DSM 15429</strain>
    </source>
</reference>
<keyword evidence="2" id="KW-0378">Hydrolase</keyword>
<dbReference type="InterPro" id="IPR051411">
    <property type="entry name" value="Polyketide_trans_af380"/>
</dbReference>
<dbReference type="EMBL" id="AZFC01000018">
    <property type="protein sequence ID" value="KRL48120.1"/>
    <property type="molecule type" value="Genomic_DNA"/>
</dbReference>
<dbReference type="Pfam" id="PF01738">
    <property type="entry name" value="DLH"/>
    <property type="match status" value="1"/>
</dbReference>
<evidence type="ECO:0000313" key="3">
    <source>
        <dbReference type="Proteomes" id="UP000051835"/>
    </source>
</evidence>
<dbReference type="PATRIC" id="fig|1423805.4.peg.1727"/>
<dbReference type="InterPro" id="IPR002925">
    <property type="entry name" value="Dienelactn_hydro"/>
</dbReference>
<accession>A0A0R1R4N8</accession>
<proteinExistence type="predicted"/>
<dbReference type="PANTHER" id="PTHR47751">
    <property type="entry name" value="SUPERFAMILY HYDROLASE, PUTATIVE (AFU_ORTHOLOGUE AFUA_2G16580)-RELATED"/>
    <property type="match status" value="1"/>
</dbReference>
<gene>
    <name evidence="2" type="ORF">FD37_GL001684</name>
</gene>
<name>A0A0R1R4N8_9LACO</name>
<sequence>MNVHSIIIGTVCDNLFLANNIANQQNGEIMMQKKVTFKNNEHEMAGILFFPDDFDETQQYAAFPVASPAGAVKEQIATNYGSRLAKYGFIALAFDTSHQGESGGTPRQLEAPYERVEDIKCAIDYLTTLPYVDNERIGQFGVCAGAGYSMHTAMTDRRIKAVAVASMSDPASWIRDGFDGKTPVETQLALLEEASNQRTREANGADPIYGTFVPEEVTAGMPNTLEEAHEYYRTPRGQHPRSTNQVSMMSIDKMTDFSTFMFADKYLTQPILMIAGTNADTLRFSEDLLEKAASKNKELFTIEGATHVDLYDKPEYVDQAVAKAAAFFKANL</sequence>
<organism evidence="2 3">
    <name type="scientific">Levilactobacillus spicheri DSM 15429</name>
    <dbReference type="NCBI Taxonomy" id="1423805"/>
    <lineage>
        <taxon>Bacteria</taxon>
        <taxon>Bacillati</taxon>
        <taxon>Bacillota</taxon>
        <taxon>Bacilli</taxon>
        <taxon>Lactobacillales</taxon>
        <taxon>Lactobacillaceae</taxon>
        <taxon>Levilactobacillus</taxon>
    </lineage>
</organism>
<dbReference type="AlphaFoldDB" id="A0A0R1R4N8"/>
<dbReference type="Gene3D" id="1.10.10.800">
    <property type="match status" value="1"/>
</dbReference>
<dbReference type="SUPFAM" id="SSF53474">
    <property type="entry name" value="alpha/beta-Hydrolases"/>
    <property type="match status" value="1"/>
</dbReference>
<feature type="domain" description="Dienelactone hydrolase" evidence="1">
    <location>
        <begin position="79"/>
        <end position="189"/>
    </location>
</feature>
<dbReference type="Gene3D" id="3.40.50.1820">
    <property type="entry name" value="alpha/beta hydrolase"/>
    <property type="match status" value="1"/>
</dbReference>